<dbReference type="RefSeq" id="WP_252663606.1">
    <property type="nucleotide sequence ID" value="NZ_CP098611.1"/>
</dbReference>
<dbReference type="NCBIfam" id="TIGR00377">
    <property type="entry name" value="ant_ant_sig"/>
    <property type="match status" value="1"/>
</dbReference>
<dbReference type="EMBL" id="CP098611">
    <property type="protein sequence ID" value="USR91589.1"/>
    <property type="molecule type" value="Genomic_DNA"/>
</dbReference>
<evidence type="ECO:0000313" key="5">
    <source>
        <dbReference type="Proteomes" id="UP001056708"/>
    </source>
</evidence>
<accession>A0ABY5AQT7</accession>
<gene>
    <name evidence="4" type="ORF">NEA10_02340</name>
</gene>
<proteinExistence type="inferred from homology"/>
<organism evidence="4 5">
    <name type="scientific">Phormidium yuhuli AB48</name>
    <dbReference type="NCBI Taxonomy" id="2940671"/>
    <lineage>
        <taxon>Bacteria</taxon>
        <taxon>Bacillati</taxon>
        <taxon>Cyanobacteriota</taxon>
        <taxon>Cyanophyceae</taxon>
        <taxon>Oscillatoriophycideae</taxon>
        <taxon>Oscillatoriales</taxon>
        <taxon>Oscillatoriaceae</taxon>
        <taxon>Phormidium</taxon>
        <taxon>Phormidium yuhuli</taxon>
    </lineage>
</organism>
<evidence type="ECO:0000256" key="1">
    <source>
        <dbReference type="ARBA" id="ARBA00009013"/>
    </source>
</evidence>
<dbReference type="SUPFAM" id="SSF52091">
    <property type="entry name" value="SpoIIaa-like"/>
    <property type="match status" value="1"/>
</dbReference>
<dbReference type="PANTHER" id="PTHR33495:SF2">
    <property type="entry name" value="ANTI-SIGMA FACTOR ANTAGONIST TM_1081-RELATED"/>
    <property type="match status" value="1"/>
</dbReference>
<dbReference type="InterPro" id="IPR036513">
    <property type="entry name" value="STAS_dom_sf"/>
</dbReference>
<comment type="similarity">
    <text evidence="1 2">Belongs to the anti-sigma-factor antagonist family.</text>
</comment>
<dbReference type="Proteomes" id="UP001056708">
    <property type="component" value="Chromosome"/>
</dbReference>
<dbReference type="Gene3D" id="3.30.750.24">
    <property type="entry name" value="STAS domain"/>
    <property type="match status" value="1"/>
</dbReference>
<evidence type="ECO:0000313" key="4">
    <source>
        <dbReference type="EMBL" id="USR91589.1"/>
    </source>
</evidence>
<dbReference type="PROSITE" id="PS50801">
    <property type="entry name" value="STAS"/>
    <property type="match status" value="1"/>
</dbReference>
<sequence length="108" mass="11986">MNPDEIKIVQPDGLLDSVKASEVRREIGECLETGVKVILLDLKDVTFIDSSGLGALVSALKTVRAAEGKMFVCSISDQVKILFELTSMNRVFKIFSDRREFEESMLSS</sequence>
<dbReference type="CDD" id="cd07043">
    <property type="entry name" value="STAS_anti-anti-sigma_factors"/>
    <property type="match status" value="1"/>
</dbReference>
<dbReference type="PANTHER" id="PTHR33495">
    <property type="entry name" value="ANTI-SIGMA FACTOR ANTAGONIST TM_1081-RELATED-RELATED"/>
    <property type="match status" value="1"/>
</dbReference>
<evidence type="ECO:0000256" key="2">
    <source>
        <dbReference type="RuleBase" id="RU003749"/>
    </source>
</evidence>
<dbReference type="Pfam" id="PF01740">
    <property type="entry name" value="STAS"/>
    <property type="match status" value="1"/>
</dbReference>
<reference evidence="4" key="1">
    <citation type="submission" date="2022-06" db="EMBL/GenBank/DDBJ databases">
        <title>Genome sequence of Phormidium yuhuli AB48 isolated from an industrial photobioreactor environment.</title>
        <authorList>
            <person name="Qiu Y."/>
            <person name="Noonan A.J.C."/>
            <person name="Dofher K."/>
            <person name="Koch M."/>
            <person name="Kieft B."/>
            <person name="Lin X."/>
            <person name="Ziels R.M."/>
            <person name="Hallam S.J."/>
        </authorList>
    </citation>
    <scope>NUCLEOTIDE SEQUENCE</scope>
    <source>
        <strain evidence="4">AB48</strain>
    </source>
</reference>
<name>A0ABY5AQT7_9CYAN</name>
<dbReference type="InterPro" id="IPR003658">
    <property type="entry name" value="Anti-sigma_ant"/>
</dbReference>
<dbReference type="InterPro" id="IPR002645">
    <property type="entry name" value="STAS_dom"/>
</dbReference>
<feature type="domain" description="STAS" evidence="3">
    <location>
        <begin position="1"/>
        <end position="108"/>
    </location>
</feature>
<keyword evidence="5" id="KW-1185">Reference proteome</keyword>
<protein>
    <recommendedName>
        <fullName evidence="2">Anti-sigma factor antagonist</fullName>
    </recommendedName>
</protein>
<evidence type="ECO:0000259" key="3">
    <source>
        <dbReference type="PROSITE" id="PS50801"/>
    </source>
</evidence>